<organism evidence="1 2">
    <name type="scientific">Gossypium stocksii</name>
    <dbReference type="NCBI Taxonomy" id="47602"/>
    <lineage>
        <taxon>Eukaryota</taxon>
        <taxon>Viridiplantae</taxon>
        <taxon>Streptophyta</taxon>
        <taxon>Embryophyta</taxon>
        <taxon>Tracheophyta</taxon>
        <taxon>Spermatophyta</taxon>
        <taxon>Magnoliopsida</taxon>
        <taxon>eudicotyledons</taxon>
        <taxon>Gunneridae</taxon>
        <taxon>Pentapetalae</taxon>
        <taxon>rosids</taxon>
        <taxon>malvids</taxon>
        <taxon>Malvales</taxon>
        <taxon>Malvaceae</taxon>
        <taxon>Malvoideae</taxon>
        <taxon>Gossypium</taxon>
    </lineage>
</organism>
<dbReference type="EMBL" id="JAIQCV010000004">
    <property type="protein sequence ID" value="KAH1107546.1"/>
    <property type="molecule type" value="Genomic_DNA"/>
</dbReference>
<reference evidence="1 2" key="1">
    <citation type="journal article" date="2021" name="Plant Biotechnol. J.">
        <title>Multi-omics assisted identification of the key and species-specific regulatory components of drought-tolerant mechanisms in Gossypium stocksii.</title>
        <authorList>
            <person name="Yu D."/>
            <person name="Ke L."/>
            <person name="Zhang D."/>
            <person name="Wu Y."/>
            <person name="Sun Y."/>
            <person name="Mei J."/>
            <person name="Sun J."/>
            <person name="Sun Y."/>
        </authorList>
    </citation>
    <scope>NUCLEOTIDE SEQUENCE [LARGE SCALE GENOMIC DNA]</scope>
    <source>
        <strain evidence="2">cv. E1</strain>
        <tissue evidence="1">Leaf</tissue>
    </source>
</reference>
<dbReference type="AlphaFoldDB" id="A0A9D3W248"/>
<protein>
    <submittedName>
        <fullName evidence="1">Uncharacterized protein</fullName>
    </submittedName>
</protein>
<gene>
    <name evidence="1" type="ORF">J1N35_011314</name>
</gene>
<name>A0A9D3W248_9ROSI</name>
<proteinExistence type="predicted"/>
<comment type="caution">
    <text evidence="1">The sequence shown here is derived from an EMBL/GenBank/DDBJ whole genome shotgun (WGS) entry which is preliminary data.</text>
</comment>
<dbReference type="Proteomes" id="UP000828251">
    <property type="component" value="Unassembled WGS sequence"/>
</dbReference>
<evidence type="ECO:0000313" key="1">
    <source>
        <dbReference type="EMBL" id="KAH1107546.1"/>
    </source>
</evidence>
<sequence length="138" mass="15256">MRGSALDRFSPSSSLQFDSALTTVLWCGVLWVLEFLEECRSSEEILKHSNLFLITRSTVSFCVAFMGVPDNMLHKEISVVVSSSHSEGGSRRVLAENRHVGLAPIFKQRTVPAIWDFLLGCGKMAAPITRPSEKATID</sequence>
<keyword evidence="2" id="KW-1185">Reference proteome</keyword>
<evidence type="ECO:0000313" key="2">
    <source>
        <dbReference type="Proteomes" id="UP000828251"/>
    </source>
</evidence>
<accession>A0A9D3W248</accession>